<comment type="subcellular location">
    <subcellularLocation>
        <location evidence="2">Cytoplasm</location>
    </subcellularLocation>
    <subcellularLocation>
        <location evidence="1">Nucleus</location>
    </subcellularLocation>
</comment>
<comment type="caution">
    <text evidence="9">The sequence shown here is derived from an EMBL/GenBank/DDBJ whole genome shotgun (WGS) entry which is preliminary data.</text>
</comment>
<feature type="domain" description="Cyclin-D1-binding protein 1-like C-terminal" evidence="8">
    <location>
        <begin position="232"/>
        <end position="328"/>
    </location>
</feature>
<evidence type="ECO:0000256" key="5">
    <source>
        <dbReference type="ARBA" id="ARBA00023242"/>
    </source>
</evidence>
<dbReference type="InterPro" id="IPR049317">
    <property type="entry name" value="GCIP-like_N"/>
</dbReference>
<evidence type="ECO:0000259" key="7">
    <source>
        <dbReference type="Pfam" id="PF13324"/>
    </source>
</evidence>
<dbReference type="InParanoid" id="A0A1Z5JXF6"/>
<accession>A0A1Z5JXF6</accession>
<dbReference type="OrthoDB" id="41588at2759"/>
<dbReference type="Pfam" id="PF20936">
    <property type="entry name" value="GCIP_C"/>
    <property type="match status" value="1"/>
</dbReference>
<dbReference type="InterPro" id="IPR049318">
    <property type="entry name" value="GCIP_C"/>
</dbReference>
<feature type="domain" description="Cyclin-D1-binding protein 1-like N-terminal" evidence="7">
    <location>
        <begin position="57"/>
        <end position="199"/>
    </location>
</feature>
<evidence type="ECO:0000256" key="1">
    <source>
        <dbReference type="ARBA" id="ARBA00004123"/>
    </source>
</evidence>
<evidence type="ECO:0000256" key="4">
    <source>
        <dbReference type="ARBA" id="ARBA00022490"/>
    </source>
</evidence>
<proteinExistence type="inferred from homology"/>
<keyword evidence="5" id="KW-0539">Nucleus</keyword>
<protein>
    <recommendedName>
        <fullName evidence="11">Cyclin-D1-binding protein 1</fullName>
    </recommendedName>
</protein>
<dbReference type="AlphaFoldDB" id="A0A1Z5JXF6"/>
<dbReference type="Proteomes" id="UP000198406">
    <property type="component" value="Unassembled WGS sequence"/>
</dbReference>
<sequence>MTVSPQLDDPFETQKQVLAALMQLEESLKELNDGVSPPTLSHYRSIPEDVKESYSLLTQGAEIIHASSTKYTLLGKLDATEQGRALRDIVNGCQLMGTACLVIHDDQTGCARPTRQHCKRVTRAMVLSVLQMIHVWVDQLAQGSDNNLGAQKAGTVWEKCNVILEKRLPQGNRNCIRRDLLTYMKDCADTMTEFQDLIDQGPSTAERAEVLDTNDTDFSVLHMLQQALDGDESTYTENELPVATATLYLIKLSRGCINLSMQCMEEITGYAADHEEVSRLDWISKLYDLAHDVGVGVTDLGATMYPPLQVSSLKEQVEHQCTVIRNLLSCVSELREFIRKATNSNQTLSLDTISLFSKLETAFQKRHGEAMHAIEMFTS</sequence>
<evidence type="ECO:0000256" key="6">
    <source>
        <dbReference type="ARBA" id="ARBA00023306"/>
    </source>
</evidence>
<reference evidence="9 10" key="1">
    <citation type="journal article" date="2015" name="Plant Cell">
        <title>Oil accumulation by the oleaginous diatom Fistulifera solaris as revealed by the genome and transcriptome.</title>
        <authorList>
            <person name="Tanaka T."/>
            <person name="Maeda Y."/>
            <person name="Veluchamy A."/>
            <person name="Tanaka M."/>
            <person name="Abida H."/>
            <person name="Marechal E."/>
            <person name="Bowler C."/>
            <person name="Muto M."/>
            <person name="Sunaga Y."/>
            <person name="Tanaka M."/>
            <person name="Yoshino T."/>
            <person name="Taniguchi T."/>
            <person name="Fukuda Y."/>
            <person name="Nemoto M."/>
            <person name="Matsumoto M."/>
            <person name="Wong P.S."/>
            <person name="Aburatani S."/>
            <person name="Fujibuchi W."/>
        </authorList>
    </citation>
    <scope>NUCLEOTIDE SEQUENCE [LARGE SCALE GENOMIC DNA]</scope>
    <source>
        <strain evidence="9 10">JPCC DA0580</strain>
    </source>
</reference>
<keyword evidence="6" id="KW-0131">Cell cycle</keyword>
<keyword evidence="4" id="KW-0963">Cytoplasm</keyword>
<evidence type="ECO:0000256" key="3">
    <source>
        <dbReference type="ARBA" id="ARBA00008940"/>
    </source>
</evidence>
<dbReference type="GO" id="GO:0005737">
    <property type="term" value="C:cytoplasm"/>
    <property type="evidence" value="ECO:0007669"/>
    <property type="project" value="UniProtKB-SubCell"/>
</dbReference>
<dbReference type="EMBL" id="BDSP01000131">
    <property type="protein sequence ID" value="GAX18684.1"/>
    <property type="molecule type" value="Genomic_DNA"/>
</dbReference>
<keyword evidence="10" id="KW-1185">Reference proteome</keyword>
<comment type="similarity">
    <text evidence="3">Belongs to the CCNDBP1 family.</text>
</comment>
<evidence type="ECO:0008006" key="11">
    <source>
        <dbReference type="Google" id="ProtNLM"/>
    </source>
</evidence>
<dbReference type="Gene3D" id="1.20.1410.10">
    <property type="entry name" value="I/LWEQ domain"/>
    <property type="match status" value="1"/>
</dbReference>
<evidence type="ECO:0000256" key="2">
    <source>
        <dbReference type="ARBA" id="ARBA00004496"/>
    </source>
</evidence>
<dbReference type="GO" id="GO:0005634">
    <property type="term" value="C:nucleus"/>
    <property type="evidence" value="ECO:0007669"/>
    <property type="project" value="UniProtKB-SubCell"/>
</dbReference>
<dbReference type="InterPro" id="IPR026907">
    <property type="entry name" value="GCIP-like"/>
</dbReference>
<dbReference type="PANTHER" id="PTHR15492">
    <property type="entry name" value="CYCLIN D1-BINDING PROTEIN 1"/>
    <property type="match status" value="1"/>
</dbReference>
<gene>
    <name evidence="9" type="ORF">FisN_10Hh103</name>
</gene>
<organism evidence="9 10">
    <name type="scientific">Fistulifera solaris</name>
    <name type="common">Oleaginous diatom</name>
    <dbReference type="NCBI Taxonomy" id="1519565"/>
    <lineage>
        <taxon>Eukaryota</taxon>
        <taxon>Sar</taxon>
        <taxon>Stramenopiles</taxon>
        <taxon>Ochrophyta</taxon>
        <taxon>Bacillariophyta</taxon>
        <taxon>Bacillariophyceae</taxon>
        <taxon>Bacillariophycidae</taxon>
        <taxon>Naviculales</taxon>
        <taxon>Naviculaceae</taxon>
        <taxon>Fistulifera</taxon>
    </lineage>
</organism>
<evidence type="ECO:0000259" key="8">
    <source>
        <dbReference type="Pfam" id="PF20936"/>
    </source>
</evidence>
<name>A0A1Z5JXF6_FISSO</name>
<dbReference type="Pfam" id="PF13324">
    <property type="entry name" value="GCIP_N"/>
    <property type="match status" value="1"/>
</dbReference>
<evidence type="ECO:0000313" key="10">
    <source>
        <dbReference type="Proteomes" id="UP000198406"/>
    </source>
</evidence>
<dbReference type="PANTHER" id="PTHR15492:SF1">
    <property type="entry name" value="CYCLIN-D1-BINDING PROTEIN 1"/>
    <property type="match status" value="1"/>
</dbReference>
<evidence type="ECO:0000313" key="9">
    <source>
        <dbReference type="EMBL" id="GAX18684.1"/>
    </source>
</evidence>